<evidence type="ECO:0000256" key="2">
    <source>
        <dbReference type="ARBA" id="ARBA00004236"/>
    </source>
</evidence>
<dbReference type="GO" id="GO:0016989">
    <property type="term" value="F:sigma factor antagonist activity"/>
    <property type="evidence" value="ECO:0007669"/>
    <property type="project" value="TreeGrafter"/>
</dbReference>
<evidence type="ECO:0000256" key="1">
    <source>
        <dbReference type="ARBA" id="ARBA00004167"/>
    </source>
</evidence>
<accession>A0A1I5DT82</accession>
<evidence type="ECO:0000256" key="11">
    <source>
        <dbReference type="SAM" id="MobiDB-lite"/>
    </source>
</evidence>
<feature type="region of interest" description="Disordered" evidence="11">
    <location>
        <begin position="101"/>
        <end position="144"/>
    </location>
</feature>
<feature type="transmembrane region" description="Helical" evidence="12">
    <location>
        <begin position="153"/>
        <end position="173"/>
    </location>
</feature>
<feature type="domain" description="Anti-sigma K factor RskA C-terminal" evidence="13">
    <location>
        <begin position="157"/>
        <end position="298"/>
    </location>
</feature>
<protein>
    <recommendedName>
        <fullName evidence="10">Regulator of SigK</fullName>
    </recommendedName>
    <alternativeName>
        <fullName evidence="9">Sigma-K anti-sigma factor RskA</fullName>
    </alternativeName>
</protein>
<dbReference type="PANTHER" id="PTHR37461:SF1">
    <property type="entry name" value="ANTI-SIGMA-K FACTOR RSKA"/>
    <property type="match status" value="1"/>
</dbReference>
<evidence type="ECO:0000256" key="6">
    <source>
        <dbReference type="ARBA" id="ARBA00023015"/>
    </source>
</evidence>
<keyword evidence="3" id="KW-1003">Cell membrane</keyword>
<dbReference type="Gene3D" id="1.10.10.1320">
    <property type="entry name" value="Anti-sigma factor, zinc-finger domain"/>
    <property type="match status" value="1"/>
</dbReference>
<evidence type="ECO:0000256" key="10">
    <source>
        <dbReference type="ARBA" id="ARBA00030803"/>
    </source>
</evidence>
<dbReference type="RefSeq" id="WP_090712984.1">
    <property type="nucleotide sequence ID" value="NZ_FOVM01000011.1"/>
</dbReference>
<dbReference type="STRING" id="995034.SAMN05216219_3065"/>
<evidence type="ECO:0000256" key="4">
    <source>
        <dbReference type="ARBA" id="ARBA00022692"/>
    </source>
</evidence>
<feature type="compositionally biased region" description="Low complexity" evidence="11">
    <location>
        <begin position="120"/>
        <end position="138"/>
    </location>
</feature>
<keyword evidence="7 12" id="KW-0472">Membrane</keyword>
<dbReference type="AlphaFoldDB" id="A0A1I5DT82"/>
<gene>
    <name evidence="14" type="ORF">SAMN05216219_3065</name>
</gene>
<evidence type="ECO:0000256" key="5">
    <source>
        <dbReference type="ARBA" id="ARBA00022989"/>
    </source>
</evidence>
<dbReference type="InterPro" id="IPR041916">
    <property type="entry name" value="Anti_sigma_zinc_sf"/>
</dbReference>
<organism evidence="14 15">
    <name type="scientific">Mycetocola miduiensis</name>
    <dbReference type="NCBI Taxonomy" id="995034"/>
    <lineage>
        <taxon>Bacteria</taxon>
        <taxon>Bacillati</taxon>
        <taxon>Actinomycetota</taxon>
        <taxon>Actinomycetes</taxon>
        <taxon>Micrococcales</taxon>
        <taxon>Microbacteriaceae</taxon>
        <taxon>Mycetocola</taxon>
    </lineage>
</organism>
<evidence type="ECO:0000313" key="15">
    <source>
        <dbReference type="Proteomes" id="UP000198867"/>
    </source>
</evidence>
<evidence type="ECO:0000256" key="9">
    <source>
        <dbReference type="ARBA" id="ARBA00029829"/>
    </source>
</evidence>
<keyword evidence="4 12" id="KW-0812">Transmembrane</keyword>
<dbReference type="GO" id="GO:0006417">
    <property type="term" value="P:regulation of translation"/>
    <property type="evidence" value="ECO:0007669"/>
    <property type="project" value="TreeGrafter"/>
</dbReference>
<evidence type="ECO:0000256" key="3">
    <source>
        <dbReference type="ARBA" id="ARBA00022475"/>
    </source>
</evidence>
<dbReference type="PANTHER" id="PTHR37461">
    <property type="entry name" value="ANTI-SIGMA-K FACTOR RSKA"/>
    <property type="match status" value="1"/>
</dbReference>
<name>A0A1I5DT82_9MICO</name>
<keyword evidence="5 12" id="KW-1133">Transmembrane helix</keyword>
<keyword evidence="6" id="KW-0805">Transcription regulation</keyword>
<sequence length="305" mass="31213">MTENRDPAELAGAYALDALSADEKAEYERHLASSADARRESESLAATAAMLGFDADPVQPSAGLRASVLDAIASTPQLPEITVPVMDAAGPVADAAAPAVSQAPVAATDEGAPKAQPVRPTSQPAAPTTKAATARSASGNAERKASRRWYTQPLAAVAAAAALVVVLLGVNGLTSAFNNGNGLPEALQLAHINAQPDAQRETVRLTNINDDKRVVATLVWSGELGQSALVVDGLASLSDEQIYELWYIGEDGATPAGTFNTTGTGDSWRILEGAMEAGDAVGVTVEPAGGSEQPTTDPLIVVHTA</sequence>
<evidence type="ECO:0000313" key="14">
    <source>
        <dbReference type="EMBL" id="SFO02433.1"/>
    </source>
</evidence>
<evidence type="ECO:0000256" key="8">
    <source>
        <dbReference type="ARBA" id="ARBA00023163"/>
    </source>
</evidence>
<dbReference type="InterPro" id="IPR051474">
    <property type="entry name" value="Anti-sigma-K/W_factor"/>
</dbReference>
<keyword evidence="15" id="KW-1185">Reference proteome</keyword>
<keyword evidence="8" id="KW-0804">Transcription</keyword>
<dbReference type="EMBL" id="FOVM01000011">
    <property type="protein sequence ID" value="SFO02433.1"/>
    <property type="molecule type" value="Genomic_DNA"/>
</dbReference>
<dbReference type="Proteomes" id="UP000198867">
    <property type="component" value="Unassembled WGS sequence"/>
</dbReference>
<comment type="subcellular location">
    <subcellularLocation>
        <location evidence="2">Cell membrane</location>
    </subcellularLocation>
    <subcellularLocation>
        <location evidence="1">Membrane</location>
        <topology evidence="1">Single-pass membrane protein</topology>
    </subcellularLocation>
</comment>
<dbReference type="Pfam" id="PF10099">
    <property type="entry name" value="RskA_C"/>
    <property type="match status" value="1"/>
</dbReference>
<dbReference type="OrthoDB" id="153510at2"/>
<evidence type="ECO:0000259" key="13">
    <source>
        <dbReference type="Pfam" id="PF10099"/>
    </source>
</evidence>
<evidence type="ECO:0000256" key="12">
    <source>
        <dbReference type="SAM" id="Phobius"/>
    </source>
</evidence>
<proteinExistence type="predicted"/>
<reference evidence="15" key="1">
    <citation type="submission" date="2016-10" db="EMBL/GenBank/DDBJ databases">
        <authorList>
            <person name="Varghese N."/>
            <person name="Submissions S."/>
        </authorList>
    </citation>
    <scope>NUCLEOTIDE SEQUENCE [LARGE SCALE GENOMIC DNA]</scope>
    <source>
        <strain evidence="15">CGMCC 1.11101</strain>
    </source>
</reference>
<evidence type="ECO:0000256" key="7">
    <source>
        <dbReference type="ARBA" id="ARBA00023136"/>
    </source>
</evidence>
<dbReference type="InterPro" id="IPR018764">
    <property type="entry name" value="RskA_C"/>
</dbReference>
<dbReference type="GO" id="GO:0005886">
    <property type="term" value="C:plasma membrane"/>
    <property type="evidence" value="ECO:0007669"/>
    <property type="project" value="UniProtKB-SubCell"/>
</dbReference>